<keyword evidence="2" id="KW-0805">Transcription regulation</keyword>
<feature type="domain" description="Response regulatory" evidence="7">
    <location>
        <begin position="3"/>
        <end position="119"/>
    </location>
</feature>
<dbReference type="GO" id="GO:0003677">
    <property type="term" value="F:DNA binding"/>
    <property type="evidence" value="ECO:0007669"/>
    <property type="project" value="UniProtKB-KW"/>
</dbReference>
<comment type="caution">
    <text evidence="8">The sequence shown here is derived from an EMBL/GenBank/DDBJ whole genome shotgun (WGS) entry which is preliminary data.</text>
</comment>
<dbReference type="InterPro" id="IPR011006">
    <property type="entry name" value="CheY-like_superfamily"/>
</dbReference>
<dbReference type="CDD" id="cd06170">
    <property type="entry name" value="LuxR_C_like"/>
    <property type="match status" value="1"/>
</dbReference>
<dbReference type="PANTHER" id="PTHR43214">
    <property type="entry name" value="TWO-COMPONENT RESPONSE REGULATOR"/>
    <property type="match status" value="1"/>
</dbReference>
<evidence type="ECO:0000256" key="3">
    <source>
        <dbReference type="ARBA" id="ARBA00023125"/>
    </source>
</evidence>
<feature type="modified residue" description="4-aspartylphosphate" evidence="5">
    <location>
        <position position="54"/>
    </location>
</feature>
<dbReference type="SUPFAM" id="SSF52172">
    <property type="entry name" value="CheY-like"/>
    <property type="match status" value="1"/>
</dbReference>
<name>A0ABX9IAI5_9ACTN</name>
<organism evidence="8 9">
    <name type="scientific">Cutibacterium namnetense</name>
    <dbReference type="NCBI Taxonomy" id="1574624"/>
    <lineage>
        <taxon>Bacteria</taxon>
        <taxon>Bacillati</taxon>
        <taxon>Actinomycetota</taxon>
        <taxon>Actinomycetes</taxon>
        <taxon>Propionibacteriales</taxon>
        <taxon>Propionibacteriaceae</taxon>
        <taxon>Cutibacterium</taxon>
    </lineage>
</organism>
<dbReference type="InterPro" id="IPR039420">
    <property type="entry name" value="WalR-like"/>
</dbReference>
<keyword evidence="4" id="KW-0804">Transcription</keyword>
<dbReference type="PROSITE" id="PS50043">
    <property type="entry name" value="HTH_LUXR_2"/>
    <property type="match status" value="1"/>
</dbReference>
<evidence type="ECO:0000256" key="1">
    <source>
        <dbReference type="ARBA" id="ARBA00022553"/>
    </source>
</evidence>
<keyword evidence="3 8" id="KW-0238">DNA-binding</keyword>
<evidence type="ECO:0000256" key="4">
    <source>
        <dbReference type="ARBA" id="ARBA00023163"/>
    </source>
</evidence>
<dbReference type="InterPro" id="IPR016032">
    <property type="entry name" value="Sig_transdc_resp-reg_C-effctor"/>
</dbReference>
<dbReference type="Gene3D" id="3.40.50.2300">
    <property type="match status" value="1"/>
</dbReference>
<dbReference type="PRINTS" id="PR00038">
    <property type="entry name" value="HTHLUXR"/>
</dbReference>
<dbReference type="Pfam" id="PF00196">
    <property type="entry name" value="GerE"/>
    <property type="match status" value="1"/>
</dbReference>
<dbReference type="EMBL" id="PCZS01000002">
    <property type="protein sequence ID" value="REB69288.1"/>
    <property type="molecule type" value="Genomic_DNA"/>
</dbReference>
<proteinExistence type="predicted"/>
<dbReference type="InterPro" id="IPR001789">
    <property type="entry name" value="Sig_transdc_resp-reg_receiver"/>
</dbReference>
<dbReference type="SMART" id="SM00421">
    <property type="entry name" value="HTH_LUXR"/>
    <property type="match status" value="1"/>
</dbReference>
<evidence type="ECO:0000259" key="6">
    <source>
        <dbReference type="PROSITE" id="PS50043"/>
    </source>
</evidence>
<feature type="domain" description="HTH luxR-type" evidence="6">
    <location>
        <begin position="149"/>
        <end position="214"/>
    </location>
</feature>
<dbReference type="SUPFAM" id="SSF46894">
    <property type="entry name" value="C-terminal effector domain of the bipartite response regulators"/>
    <property type="match status" value="1"/>
</dbReference>
<dbReference type="SMART" id="SM00448">
    <property type="entry name" value="REC"/>
    <property type="match status" value="1"/>
</dbReference>
<dbReference type="Proteomes" id="UP000256324">
    <property type="component" value="Unassembled WGS sequence"/>
</dbReference>
<dbReference type="RefSeq" id="WP_108773134.1">
    <property type="nucleotide sequence ID" value="NZ_JARJNT010000002.1"/>
</dbReference>
<evidence type="ECO:0000313" key="9">
    <source>
        <dbReference type="Proteomes" id="UP000256324"/>
    </source>
</evidence>
<keyword evidence="1 5" id="KW-0597">Phosphoprotein</keyword>
<dbReference type="InterPro" id="IPR000792">
    <property type="entry name" value="Tscrpt_reg_LuxR_C"/>
</dbReference>
<accession>A0ABX9IAI5</accession>
<keyword evidence="9" id="KW-1185">Reference proteome</keyword>
<evidence type="ECO:0000313" key="8">
    <source>
        <dbReference type="EMBL" id="REB69288.1"/>
    </source>
</evidence>
<evidence type="ECO:0000259" key="7">
    <source>
        <dbReference type="PROSITE" id="PS50110"/>
    </source>
</evidence>
<dbReference type="PROSITE" id="PS50110">
    <property type="entry name" value="RESPONSE_REGULATORY"/>
    <property type="match status" value="1"/>
</dbReference>
<reference evidence="8 9" key="1">
    <citation type="submission" date="2017-09" db="EMBL/GenBank/DDBJ databases">
        <authorList>
            <person name="Bumgarner R.E."/>
        </authorList>
    </citation>
    <scope>NUCLEOTIDE SEQUENCE [LARGE SCALE GENOMIC DNA]</scope>
    <source>
        <strain evidence="8 9">T34998</strain>
    </source>
</reference>
<dbReference type="CDD" id="cd17535">
    <property type="entry name" value="REC_NarL-like"/>
    <property type="match status" value="1"/>
</dbReference>
<dbReference type="InterPro" id="IPR058245">
    <property type="entry name" value="NreC/VraR/RcsB-like_REC"/>
</dbReference>
<gene>
    <name evidence="8" type="ORF">CP880_07550</name>
</gene>
<sequence>MVTILIVDDDPLVRAGLRLILGGSPSLQVVGEGSDGDEAVDLVTEHRPDVVLMDIRMPRVDGLEATRRLQALPEPPRIIVLTTFDSDDLVLRALTVGADGFLLKDTPPPRMVEAILQVAAGEQALSPSVVSQVIKLATRSANSSRQDSARRLLEELTERERAVALAVGQGLTNAQIAKQEYLSVATVKAQITRILGKLGVTNRVQVALIIHDANLGELS</sequence>
<dbReference type="PANTHER" id="PTHR43214:SF24">
    <property type="entry name" value="TRANSCRIPTIONAL REGULATORY PROTEIN NARL-RELATED"/>
    <property type="match status" value="1"/>
</dbReference>
<protein>
    <submittedName>
        <fullName evidence="8">DNA-binding response regulator</fullName>
    </submittedName>
</protein>
<dbReference type="Pfam" id="PF00072">
    <property type="entry name" value="Response_reg"/>
    <property type="match status" value="1"/>
</dbReference>
<evidence type="ECO:0000256" key="5">
    <source>
        <dbReference type="PROSITE-ProRule" id="PRU00169"/>
    </source>
</evidence>
<evidence type="ECO:0000256" key="2">
    <source>
        <dbReference type="ARBA" id="ARBA00023015"/>
    </source>
</evidence>